<dbReference type="STRING" id="1033810.HLPCO_001363"/>
<dbReference type="OrthoDB" id="9807419at2"/>
<dbReference type="RefSeq" id="WP_008825046.1">
    <property type="nucleotide sequence ID" value="NZ_AFNU02000004.1"/>
</dbReference>
<gene>
    <name evidence="9 12" type="primary">rplX</name>
    <name evidence="12" type="ORF">HLPCO_001363</name>
</gene>
<dbReference type="InterPro" id="IPR005824">
    <property type="entry name" value="KOW"/>
</dbReference>
<evidence type="ECO:0000256" key="7">
    <source>
        <dbReference type="ARBA" id="ARBA00035206"/>
    </source>
</evidence>
<dbReference type="AlphaFoldDB" id="U2DVG9"/>
<dbReference type="InterPro" id="IPR008991">
    <property type="entry name" value="Translation_prot_SH3-like_sf"/>
</dbReference>
<dbReference type="GO" id="GO:1990904">
    <property type="term" value="C:ribonucleoprotein complex"/>
    <property type="evidence" value="ECO:0007669"/>
    <property type="project" value="UniProtKB-KW"/>
</dbReference>
<keyword evidence="13" id="KW-1185">Reference proteome</keyword>
<evidence type="ECO:0000256" key="5">
    <source>
        <dbReference type="ARBA" id="ARBA00022980"/>
    </source>
</evidence>
<dbReference type="GO" id="GO:0006412">
    <property type="term" value="P:translation"/>
    <property type="evidence" value="ECO:0007669"/>
    <property type="project" value="UniProtKB-UniRule"/>
</dbReference>
<dbReference type="NCBIfam" id="TIGR01079">
    <property type="entry name" value="rplX_bact"/>
    <property type="match status" value="1"/>
</dbReference>
<dbReference type="Pfam" id="PF17136">
    <property type="entry name" value="ribosomal_L24"/>
    <property type="match status" value="1"/>
</dbReference>
<evidence type="ECO:0000256" key="4">
    <source>
        <dbReference type="ARBA" id="ARBA00022884"/>
    </source>
</evidence>
<dbReference type="GO" id="GO:0005840">
    <property type="term" value="C:ribosome"/>
    <property type="evidence" value="ECO:0007669"/>
    <property type="project" value="UniProtKB-KW"/>
</dbReference>
<dbReference type="SUPFAM" id="SSF50104">
    <property type="entry name" value="Translation proteins SH3-like domain"/>
    <property type="match status" value="1"/>
</dbReference>
<evidence type="ECO:0000256" key="10">
    <source>
        <dbReference type="RuleBase" id="RU003477"/>
    </source>
</evidence>
<protein>
    <recommendedName>
        <fullName evidence="7 9">Large ribosomal subunit protein uL24</fullName>
    </recommendedName>
</protein>
<sequence length="117" mass="12929">MHVKKGDKVQVISGKYKGKQGVVQQVLRKQNKVVVEGINTVKKHTKPSQMNPDGGIVEFEAPIANSNVMPIDPKTNQPVRVGYKFVEDKKGNQVKVRYSKGKNASGEILDDPNNPAY</sequence>
<dbReference type="PANTHER" id="PTHR12903">
    <property type="entry name" value="MITOCHONDRIAL RIBOSOMAL PROTEIN L24"/>
    <property type="match status" value="1"/>
</dbReference>
<dbReference type="HAMAP" id="MF_01326_B">
    <property type="entry name" value="Ribosomal_uL24_B"/>
    <property type="match status" value="1"/>
</dbReference>
<comment type="similarity">
    <text evidence="2 9 10">Belongs to the universal ribosomal protein uL24 family.</text>
</comment>
<dbReference type="EMBL" id="AFNU02000004">
    <property type="protein sequence ID" value="ERJ12377.1"/>
    <property type="molecule type" value="Genomic_DNA"/>
</dbReference>
<dbReference type="InterPro" id="IPR041988">
    <property type="entry name" value="Ribosomal_uL24_KOW"/>
</dbReference>
<dbReference type="Gene3D" id="2.30.30.30">
    <property type="match status" value="1"/>
</dbReference>
<dbReference type="SMART" id="SM00739">
    <property type="entry name" value="KOW"/>
    <property type="match status" value="1"/>
</dbReference>
<keyword evidence="3 9" id="KW-0699">rRNA-binding</keyword>
<comment type="subunit">
    <text evidence="9">Part of the 50S ribosomal subunit.</text>
</comment>
<dbReference type="InterPro" id="IPR005825">
    <property type="entry name" value="Ribosomal_uL24_CS"/>
</dbReference>
<evidence type="ECO:0000256" key="1">
    <source>
        <dbReference type="ARBA" id="ARBA00004072"/>
    </source>
</evidence>
<evidence type="ECO:0000313" key="12">
    <source>
        <dbReference type="EMBL" id="ERJ12377.1"/>
    </source>
</evidence>
<dbReference type="GO" id="GO:0019843">
    <property type="term" value="F:rRNA binding"/>
    <property type="evidence" value="ECO:0007669"/>
    <property type="project" value="UniProtKB-UniRule"/>
</dbReference>
<dbReference type="CDD" id="cd06089">
    <property type="entry name" value="KOW_RPL26"/>
    <property type="match status" value="1"/>
</dbReference>
<evidence type="ECO:0000259" key="11">
    <source>
        <dbReference type="SMART" id="SM00739"/>
    </source>
</evidence>
<comment type="caution">
    <text evidence="12">The sequence shown here is derived from an EMBL/GenBank/DDBJ whole genome shotgun (WGS) entry which is preliminary data.</text>
</comment>
<reference evidence="12 13" key="2">
    <citation type="journal article" date="2013" name="PLoS ONE">
        <title>INDIGO - INtegrated Data Warehouse of MIcrobial GenOmes with Examples from the Red Sea Extremophiles.</title>
        <authorList>
            <person name="Alam I."/>
            <person name="Antunes A."/>
            <person name="Kamau A.A."/>
            <person name="Ba Alawi W."/>
            <person name="Kalkatawi M."/>
            <person name="Stingl U."/>
            <person name="Bajic V.B."/>
        </authorList>
    </citation>
    <scope>NUCLEOTIDE SEQUENCE [LARGE SCALE GENOMIC DNA]</scope>
    <source>
        <strain evidence="12 13">SSD-17B</strain>
    </source>
</reference>
<evidence type="ECO:0000313" key="13">
    <source>
        <dbReference type="Proteomes" id="UP000005707"/>
    </source>
</evidence>
<dbReference type="FunFam" id="2.30.30.30:FF:000004">
    <property type="entry name" value="50S ribosomal protein L24"/>
    <property type="match status" value="1"/>
</dbReference>
<dbReference type="InterPro" id="IPR014722">
    <property type="entry name" value="Rib_uL2_dom2"/>
</dbReference>
<comment type="function">
    <text evidence="8 9">One of the proteins that surrounds the polypeptide exit tunnel on the outside of the subunit.</text>
</comment>
<comment type="function">
    <text evidence="1 9">One of two assembly initiator proteins, it binds directly to the 5'-end of the 23S rRNA, where it nucleates assembly of the 50S subunit.</text>
</comment>
<dbReference type="Pfam" id="PF00467">
    <property type="entry name" value="KOW"/>
    <property type="match status" value="1"/>
</dbReference>
<evidence type="ECO:0000256" key="9">
    <source>
        <dbReference type="HAMAP-Rule" id="MF_01326"/>
    </source>
</evidence>
<dbReference type="GO" id="GO:0003735">
    <property type="term" value="F:structural constituent of ribosome"/>
    <property type="evidence" value="ECO:0007669"/>
    <property type="project" value="InterPro"/>
</dbReference>
<dbReference type="InterPro" id="IPR057264">
    <property type="entry name" value="Ribosomal_uL24_C"/>
</dbReference>
<name>U2DVG9_9MOLU</name>
<proteinExistence type="inferred from homology"/>
<dbReference type="InParanoid" id="U2DVG9"/>
<dbReference type="PROSITE" id="PS01108">
    <property type="entry name" value="RIBOSOMAL_L24"/>
    <property type="match status" value="1"/>
</dbReference>
<organism evidence="12 13">
    <name type="scientific">Haloplasma contractile SSD-17B</name>
    <dbReference type="NCBI Taxonomy" id="1033810"/>
    <lineage>
        <taxon>Bacteria</taxon>
        <taxon>Bacillati</taxon>
        <taxon>Mycoplasmatota</taxon>
        <taxon>Mollicutes</taxon>
        <taxon>Haloplasmatales</taxon>
        <taxon>Haloplasmataceae</taxon>
        <taxon>Haloplasma</taxon>
    </lineage>
</organism>
<reference evidence="12 13" key="1">
    <citation type="journal article" date="2011" name="J. Bacteriol.">
        <title>Genome sequence of Haloplasma contractile, an unusual contractile bacterium from a deep-sea anoxic brine lake.</title>
        <authorList>
            <person name="Antunes A."/>
            <person name="Alam I."/>
            <person name="El Dorry H."/>
            <person name="Siam R."/>
            <person name="Robertson A."/>
            <person name="Bajic V.B."/>
            <person name="Stingl U."/>
        </authorList>
    </citation>
    <scope>NUCLEOTIDE SEQUENCE [LARGE SCALE GENOMIC DNA]</scope>
    <source>
        <strain evidence="12 13">SSD-17B</strain>
    </source>
</reference>
<dbReference type="eggNOG" id="COG0198">
    <property type="taxonomic scope" value="Bacteria"/>
</dbReference>
<evidence type="ECO:0000256" key="2">
    <source>
        <dbReference type="ARBA" id="ARBA00010618"/>
    </source>
</evidence>
<dbReference type="Proteomes" id="UP000005707">
    <property type="component" value="Unassembled WGS sequence"/>
</dbReference>
<keyword evidence="4 9" id="KW-0694">RNA-binding</keyword>
<accession>U2DVG9</accession>
<dbReference type="InterPro" id="IPR003256">
    <property type="entry name" value="Ribosomal_uL24"/>
</dbReference>
<keyword evidence="5 9" id="KW-0689">Ribosomal protein</keyword>
<evidence type="ECO:0000256" key="8">
    <source>
        <dbReference type="ARBA" id="ARBA00058688"/>
    </source>
</evidence>
<feature type="domain" description="KOW" evidence="11">
    <location>
        <begin position="2"/>
        <end position="29"/>
    </location>
</feature>
<evidence type="ECO:0000256" key="3">
    <source>
        <dbReference type="ARBA" id="ARBA00022730"/>
    </source>
</evidence>
<keyword evidence="6 9" id="KW-0687">Ribonucleoprotein</keyword>
<evidence type="ECO:0000256" key="6">
    <source>
        <dbReference type="ARBA" id="ARBA00023274"/>
    </source>
</evidence>
<dbReference type="FunCoup" id="U2DVG9">
    <property type="interactions" value="406"/>
</dbReference>